<dbReference type="InterPro" id="IPR029044">
    <property type="entry name" value="Nucleotide-diphossugar_trans"/>
</dbReference>
<accession>A0ABV6FRW6</accession>
<reference evidence="2 3" key="1">
    <citation type="submission" date="2024-09" db="EMBL/GenBank/DDBJ databases">
        <authorList>
            <person name="Sun Q."/>
            <person name="Mori K."/>
        </authorList>
    </citation>
    <scope>NUCLEOTIDE SEQUENCE [LARGE SCALE GENOMIC DNA]</scope>
    <source>
        <strain evidence="2 3">CCM 7650</strain>
    </source>
</reference>
<organism evidence="2 3">
    <name type="scientific">Fontibacter flavus</name>
    <dbReference type="NCBI Taxonomy" id="654838"/>
    <lineage>
        <taxon>Bacteria</taxon>
        <taxon>Pseudomonadati</taxon>
        <taxon>Bacteroidota</taxon>
        <taxon>Cytophagia</taxon>
        <taxon>Cytophagales</taxon>
        <taxon>Cyclobacteriaceae</taxon>
        <taxon>Fontibacter</taxon>
    </lineage>
</organism>
<keyword evidence="2" id="KW-0808">Transferase</keyword>
<feature type="domain" description="MobA-like NTP transferase" evidence="1">
    <location>
        <begin position="9"/>
        <end position="171"/>
    </location>
</feature>
<dbReference type="Pfam" id="PF12804">
    <property type="entry name" value="NTP_transf_3"/>
    <property type="match status" value="1"/>
</dbReference>
<dbReference type="PANTHER" id="PTHR43777:SF1">
    <property type="entry name" value="MOLYBDENUM COFACTOR CYTIDYLYLTRANSFERASE"/>
    <property type="match status" value="1"/>
</dbReference>
<comment type="caution">
    <text evidence="2">The sequence shown here is derived from an EMBL/GenBank/DDBJ whole genome shotgun (WGS) entry which is preliminary data.</text>
</comment>
<dbReference type="RefSeq" id="WP_382387042.1">
    <property type="nucleotide sequence ID" value="NZ_JBHLWI010000019.1"/>
</dbReference>
<protein>
    <submittedName>
        <fullName evidence="2">NTP transferase domain-containing protein</fullName>
    </submittedName>
</protein>
<proteinExistence type="predicted"/>
<evidence type="ECO:0000313" key="2">
    <source>
        <dbReference type="EMBL" id="MFC0262588.1"/>
    </source>
</evidence>
<dbReference type="CDD" id="cd04182">
    <property type="entry name" value="GT_2_like_f"/>
    <property type="match status" value="1"/>
</dbReference>
<gene>
    <name evidence="2" type="ORF">ACFFIP_07815</name>
</gene>
<name>A0ABV6FRW6_9BACT</name>
<dbReference type="InterPro" id="IPR025877">
    <property type="entry name" value="MobA-like_NTP_Trfase"/>
</dbReference>
<dbReference type="Proteomes" id="UP001589797">
    <property type="component" value="Unassembled WGS sequence"/>
</dbReference>
<dbReference type="Gene3D" id="3.90.550.10">
    <property type="entry name" value="Spore Coat Polysaccharide Biosynthesis Protein SpsA, Chain A"/>
    <property type="match status" value="1"/>
</dbReference>
<dbReference type="SUPFAM" id="SSF53448">
    <property type="entry name" value="Nucleotide-diphospho-sugar transferases"/>
    <property type="match status" value="1"/>
</dbReference>
<keyword evidence="3" id="KW-1185">Reference proteome</keyword>
<dbReference type="PANTHER" id="PTHR43777">
    <property type="entry name" value="MOLYBDENUM COFACTOR CYTIDYLYLTRANSFERASE"/>
    <property type="match status" value="1"/>
</dbReference>
<sequence length="198" mass="22138">MSSNKIGIIILAAGSSSRLGQAKQLLKFKEKTLLEISLHAAHGSMADQMVLVLGANLNQIQQEINLAPYEVVINNDWNSGMASSMQTGLRHLLQQQKFDAVILMISDQPFIEPNTINLLINKYLNSKKGIITSTYQDTFGVPVLFDQKYFNELLELKSKEGAKKIIYKHLDDIEKVDFPKGAVDIDTPEDYAKLINSQ</sequence>
<evidence type="ECO:0000313" key="3">
    <source>
        <dbReference type="Proteomes" id="UP001589797"/>
    </source>
</evidence>
<dbReference type="EMBL" id="JBHLWI010000019">
    <property type="protein sequence ID" value="MFC0262588.1"/>
    <property type="molecule type" value="Genomic_DNA"/>
</dbReference>
<dbReference type="GO" id="GO:0016740">
    <property type="term" value="F:transferase activity"/>
    <property type="evidence" value="ECO:0007669"/>
    <property type="project" value="UniProtKB-KW"/>
</dbReference>
<evidence type="ECO:0000259" key="1">
    <source>
        <dbReference type="Pfam" id="PF12804"/>
    </source>
</evidence>